<feature type="region of interest" description="Disordered" evidence="1">
    <location>
        <begin position="20"/>
        <end position="44"/>
    </location>
</feature>
<gene>
    <name evidence="2" type="ORF">HGM15179_002114</name>
</gene>
<comment type="caution">
    <text evidence="2">The sequence shown here is derived from an EMBL/GenBank/DDBJ whole genome shotgun (WGS) entry which is preliminary data.</text>
</comment>
<evidence type="ECO:0000313" key="2">
    <source>
        <dbReference type="EMBL" id="TRZ25009.1"/>
    </source>
</evidence>
<proteinExistence type="predicted"/>
<dbReference type="Proteomes" id="UP000796761">
    <property type="component" value="Unassembled WGS sequence"/>
</dbReference>
<dbReference type="EMBL" id="SWJQ01000035">
    <property type="protein sequence ID" value="TRZ25009.1"/>
    <property type="molecule type" value="Genomic_DNA"/>
</dbReference>
<reference evidence="2" key="1">
    <citation type="submission" date="2019-04" db="EMBL/GenBank/DDBJ databases">
        <title>Genome assembly of Zosterops borbonicus 15179.</title>
        <authorList>
            <person name="Leroy T."/>
            <person name="Anselmetti Y."/>
            <person name="Tilak M.-K."/>
            <person name="Nabholz B."/>
        </authorList>
    </citation>
    <scope>NUCLEOTIDE SEQUENCE</scope>
    <source>
        <strain evidence="2">HGM_15179</strain>
        <tissue evidence="2">Muscle</tissue>
    </source>
</reference>
<name>A0A8K1LSU0_9PASS</name>
<evidence type="ECO:0000313" key="3">
    <source>
        <dbReference type="Proteomes" id="UP000796761"/>
    </source>
</evidence>
<sequence>MQTMMRQLCPCSPWGSMGMQRSTCSQRTPGPMGVHGDAEIHPQPEDSTLEQLRREMIECYWWALGIQPGSACHKTMKET</sequence>
<organism evidence="2 3">
    <name type="scientific">Zosterops borbonicus</name>
    <dbReference type="NCBI Taxonomy" id="364589"/>
    <lineage>
        <taxon>Eukaryota</taxon>
        <taxon>Metazoa</taxon>
        <taxon>Chordata</taxon>
        <taxon>Craniata</taxon>
        <taxon>Vertebrata</taxon>
        <taxon>Euteleostomi</taxon>
        <taxon>Archelosauria</taxon>
        <taxon>Archosauria</taxon>
        <taxon>Dinosauria</taxon>
        <taxon>Saurischia</taxon>
        <taxon>Theropoda</taxon>
        <taxon>Coelurosauria</taxon>
        <taxon>Aves</taxon>
        <taxon>Neognathae</taxon>
        <taxon>Neoaves</taxon>
        <taxon>Telluraves</taxon>
        <taxon>Australaves</taxon>
        <taxon>Passeriformes</taxon>
        <taxon>Sylvioidea</taxon>
        <taxon>Zosteropidae</taxon>
        <taxon>Zosterops</taxon>
    </lineage>
</organism>
<keyword evidence="3" id="KW-1185">Reference proteome</keyword>
<accession>A0A8K1LSU0</accession>
<protein>
    <submittedName>
        <fullName evidence="2">Uncharacterized protein</fullName>
    </submittedName>
</protein>
<dbReference type="AlphaFoldDB" id="A0A8K1LSU0"/>
<evidence type="ECO:0000256" key="1">
    <source>
        <dbReference type="SAM" id="MobiDB-lite"/>
    </source>
</evidence>